<sequence length="74" mass="7940">MISFLLSLALAAAPAPVANPTAGEPHDHAQHEGMKDDCCKMECCKGEKKMDCCAKMQKSEAPAAEQAGEHHHDH</sequence>
<dbReference type="Proteomes" id="UP001156703">
    <property type="component" value="Unassembled WGS sequence"/>
</dbReference>
<reference evidence="3" key="1">
    <citation type="journal article" date="2019" name="Int. J. Syst. Evol. Microbiol.">
        <title>The Global Catalogue of Microorganisms (GCM) 10K type strain sequencing project: providing services to taxonomists for standard genome sequencing and annotation.</title>
        <authorList>
            <consortium name="The Broad Institute Genomics Platform"/>
            <consortium name="The Broad Institute Genome Sequencing Center for Infectious Disease"/>
            <person name="Wu L."/>
            <person name="Ma J."/>
        </authorList>
    </citation>
    <scope>NUCLEOTIDE SEQUENCE [LARGE SCALE GENOMIC DNA]</scope>
    <source>
        <strain evidence="3">NBRC 102146</strain>
    </source>
</reference>
<dbReference type="EMBL" id="BSOO01000017">
    <property type="protein sequence ID" value="GLR48051.1"/>
    <property type="molecule type" value="Genomic_DNA"/>
</dbReference>
<dbReference type="RefSeq" id="WP_029940837.1">
    <property type="nucleotide sequence ID" value="NZ_BSOO01000017.1"/>
</dbReference>
<keyword evidence="1" id="KW-0732">Signal</keyword>
<evidence type="ECO:0000313" key="2">
    <source>
        <dbReference type="EMBL" id="GLR48051.1"/>
    </source>
</evidence>
<accession>A0ABQ5Z7S1</accession>
<proteinExistence type="predicted"/>
<protein>
    <submittedName>
        <fullName evidence="2">Uncharacterized protein</fullName>
    </submittedName>
</protein>
<name>A0ABQ5Z7S1_9SPHN</name>
<keyword evidence="3" id="KW-1185">Reference proteome</keyword>
<comment type="caution">
    <text evidence="2">The sequence shown here is derived from an EMBL/GenBank/DDBJ whole genome shotgun (WGS) entry which is preliminary data.</text>
</comment>
<gene>
    <name evidence="2" type="ORF">GCM10007925_17640</name>
</gene>
<feature type="chain" id="PRO_5047439861" evidence="1">
    <location>
        <begin position="18"/>
        <end position="74"/>
    </location>
</feature>
<evidence type="ECO:0000313" key="3">
    <source>
        <dbReference type="Proteomes" id="UP001156703"/>
    </source>
</evidence>
<feature type="signal peptide" evidence="1">
    <location>
        <begin position="1"/>
        <end position="17"/>
    </location>
</feature>
<evidence type="ECO:0000256" key="1">
    <source>
        <dbReference type="SAM" id="SignalP"/>
    </source>
</evidence>
<organism evidence="2 3">
    <name type="scientific">Sphingomonas astaxanthinifaciens DSM 22298</name>
    <dbReference type="NCBI Taxonomy" id="1123267"/>
    <lineage>
        <taxon>Bacteria</taxon>
        <taxon>Pseudomonadati</taxon>
        <taxon>Pseudomonadota</taxon>
        <taxon>Alphaproteobacteria</taxon>
        <taxon>Sphingomonadales</taxon>
        <taxon>Sphingomonadaceae</taxon>
        <taxon>Sphingomonas</taxon>
    </lineage>
</organism>